<dbReference type="FunFam" id="3.30.70.270:FF:000001">
    <property type="entry name" value="Diguanylate cyclase domain protein"/>
    <property type="match status" value="1"/>
</dbReference>
<dbReference type="SUPFAM" id="SSF55781">
    <property type="entry name" value="GAF domain-like"/>
    <property type="match status" value="1"/>
</dbReference>
<dbReference type="SUPFAM" id="SSF55073">
    <property type="entry name" value="Nucleotide cyclase"/>
    <property type="match status" value="1"/>
</dbReference>
<dbReference type="InterPro" id="IPR029787">
    <property type="entry name" value="Nucleotide_cyclase"/>
</dbReference>
<dbReference type="CDD" id="cd00130">
    <property type="entry name" value="PAS"/>
    <property type="match status" value="1"/>
</dbReference>
<dbReference type="PROSITE" id="PS50887">
    <property type="entry name" value="GGDEF"/>
    <property type="match status" value="1"/>
</dbReference>
<keyword evidence="7" id="KW-1185">Reference proteome</keyword>
<dbReference type="PANTHER" id="PTHR46663:SF3">
    <property type="entry name" value="SLL0267 PROTEIN"/>
    <property type="match status" value="1"/>
</dbReference>
<dbReference type="Gene3D" id="3.30.450.20">
    <property type="entry name" value="PAS domain"/>
    <property type="match status" value="1"/>
</dbReference>
<dbReference type="SMART" id="SM00065">
    <property type="entry name" value="GAF"/>
    <property type="match status" value="1"/>
</dbReference>
<gene>
    <name evidence="6" type="ordered locus">PST_2732</name>
</gene>
<dbReference type="PANTHER" id="PTHR46663">
    <property type="entry name" value="DIGUANYLATE CYCLASE DGCT-RELATED"/>
    <property type="match status" value="1"/>
</dbReference>
<evidence type="ECO:0000313" key="7">
    <source>
        <dbReference type="Proteomes" id="UP000000233"/>
    </source>
</evidence>
<dbReference type="Gene3D" id="3.30.70.270">
    <property type="match status" value="1"/>
</dbReference>
<dbReference type="InterPro" id="IPR013656">
    <property type="entry name" value="PAS_4"/>
</dbReference>
<evidence type="ECO:0000259" key="5">
    <source>
        <dbReference type="PROSITE" id="PS50887"/>
    </source>
</evidence>
<reference evidence="6 7" key="1">
    <citation type="journal article" date="2008" name="Proc. Natl. Acad. Sci. U.S.A.">
        <title>Nitrogen fixation island and rhizosphere competence traits in the genome of root-associated Pseudomonas stutzeri A1501.</title>
        <authorList>
            <person name="Yan Y."/>
            <person name="Yang J."/>
            <person name="Dou Y."/>
            <person name="Chen M."/>
            <person name="Ping S."/>
            <person name="Peng J."/>
            <person name="Lu W."/>
            <person name="Zhang W."/>
            <person name="Yao Z."/>
            <person name="Li H."/>
            <person name="Liu W."/>
            <person name="He S."/>
            <person name="Geng L."/>
            <person name="Zhang X."/>
            <person name="Yang F."/>
            <person name="Yu H."/>
            <person name="Zhan Y."/>
            <person name="Li D."/>
            <person name="Lin Z."/>
            <person name="Wang Y."/>
            <person name="Elmerich C."/>
            <person name="Lin M."/>
            <person name="Jin Q."/>
        </authorList>
    </citation>
    <scope>NUCLEOTIDE SEQUENCE [LARGE SCALE GENOMIC DNA]</scope>
    <source>
        <strain evidence="6 7">A1501</strain>
    </source>
</reference>
<evidence type="ECO:0000256" key="3">
    <source>
        <dbReference type="ARBA" id="ARBA00022777"/>
    </source>
</evidence>
<feature type="domain" description="GGDEF" evidence="5">
    <location>
        <begin position="342"/>
        <end position="474"/>
    </location>
</feature>
<dbReference type="Pfam" id="PF08448">
    <property type="entry name" value="PAS_4"/>
    <property type="match status" value="1"/>
</dbReference>
<dbReference type="InterPro" id="IPR035965">
    <property type="entry name" value="PAS-like_dom_sf"/>
</dbReference>
<dbReference type="Gene3D" id="3.30.450.40">
    <property type="match status" value="1"/>
</dbReference>
<dbReference type="SMART" id="SM00267">
    <property type="entry name" value="GGDEF"/>
    <property type="match status" value="1"/>
</dbReference>
<protein>
    <submittedName>
        <fullName evidence="6">Sensory box protein</fullName>
    </submittedName>
</protein>
<dbReference type="HOGENOM" id="CLU_000445_11_24_6"/>
<name>A4VN31_STUS1</name>
<dbReference type="KEGG" id="psa:PST_2732"/>
<dbReference type="NCBIfam" id="TIGR00254">
    <property type="entry name" value="GGDEF"/>
    <property type="match status" value="1"/>
</dbReference>
<dbReference type="Pfam" id="PF00990">
    <property type="entry name" value="GGDEF"/>
    <property type="match status" value="1"/>
</dbReference>
<evidence type="ECO:0000259" key="4">
    <source>
        <dbReference type="PROSITE" id="PS50112"/>
    </source>
</evidence>
<dbReference type="GO" id="GO:0016301">
    <property type="term" value="F:kinase activity"/>
    <property type="evidence" value="ECO:0007669"/>
    <property type="project" value="UniProtKB-KW"/>
</dbReference>
<feature type="domain" description="PAS" evidence="4">
    <location>
        <begin position="33"/>
        <end position="103"/>
    </location>
</feature>
<dbReference type="GO" id="GO:0005886">
    <property type="term" value="C:plasma membrane"/>
    <property type="evidence" value="ECO:0007669"/>
    <property type="project" value="UniProtKB-SubCell"/>
</dbReference>
<comment type="subcellular location">
    <subcellularLocation>
        <location evidence="2">Cell inner membrane</location>
    </subcellularLocation>
</comment>
<proteinExistence type="predicted"/>
<evidence type="ECO:0000313" key="6">
    <source>
        <dbReference type="EMBL" id="ABP80382.1"/>
    </source>
</evidence>
<dbReference type="PROSITE" id="PS50112">
    <property type="entry name" value="PAS"/>
    <property type="match status" value="1"/>
</dbReference>
<dbReference type="SUPFAM" id="SSF55785">
    <property type="entry name" value="PYP-like sensor domain (PAS domain)"/>
    <property type="match status" value="1"/>
</dbReference>
<keyword evidence="3" id="KW-0418">Kinase</keyword>
<dbReference type="eggNOG" id="COG2203">
    <property type="taxonomic scope" value="Bacteria"/>
</dbReference>
<dbReference type="InterPro" id="IPR000014">
    <property type="entry name" value="PAS"/>
</dbReference>
<dbReference type="Pfam" id="PF13185">
    <property type="entry name" value="GAF_2"/>
    <property type="match status" value="1"/>
</dbReference>
<dbReference type="eggNOG" id="COG2199">
    <property type="taxonomic scope" value="Bacteria"/>
</dbReference>
<dbReference type="InterPro" id="IPR052163">
    <property type="entry name" value="DGC-Regulatory_Protein"/>
</dbReference>
<dbReference type="SMART" id="SM00091">
    <property type="entry name" value="PAS"/>
    <property type="match status" value="1"/>
</dbReference>
<evidence type="ECO:0000256" key="2">
    <source>
        <dbReference type="ARBA" id="ARBA00004533"/>
    </source>
</evidence>
<comment type="cofactor">
    <cofactor evidence="1">
        <name>Mg(2+)</name>
        <dbReference type="ChEBI" id="CHEBI:18420"/>
    </cofactor>
</comment>
<dbReference type="InterPro" id="IPR000160">
    <property type="entry name" value="GGDEF_dom"/>
</dbReference>
<dbReference type="NCBIfam" id="TIGR00229">
    <property type="entry name" value="sensory_box"/>
    <property type="match status" value="1"/>
</dbReference>
<dbReference type="CDD" id="cd01949">
    <property type="entry name" value="GGDEF"/>
    <property type="match status" value="1"/>
</dbReference>
<evidence type="ECO:0000256" key="1">
    <source>
        <dbReference type="ARBA" id="ARBA00001946"/>
    </source>
</evidence>
<sequence>MKQGNGRSLDSRSVDRPARAQWPSRFAAVKTDSCAPLARVVDLLLDAICVVDAQGNFVYASAACERIFGYTPQEMLGKRMIEMVYPEDRERTMAAARSVMADQPLLHFENRYVRKDGGVVHIMWSACWSTDNKLRIGVARDITQRKQSEAMQAALYSISEAAHGAKDLAALYQQIHQTIAQLLPVDDFIVAIRNTASGELAYPYQALALDATALPAEPAASLCFSVLHGAQALRFNADSMRALALPLGDGDLHAWWLGVPLNSSEGVIGVLLLKSTAAPYTEKDQELLQFVSTQVVTAIERKQLYARLERMAQYDELTGLPNRACFRDRLSTALARVRRNGGRIALLYLDLDQFKQVNDTYGHGGGDQLLQTVAERLGGCVRDTDTVARLGGDEFVVLLESIIDAEDAQRVVAKIRDAFEAPLPIAGHSLEIGMSIGIALYPEDGEVEAQLLKQADERMYLMKSGRGQLPVDCA</sequence>
<dbReference type="AlphaFoldDB" id="A4VN31"/>
<dbReference type="Proteomes" id="UP000000233">
    <property type="component" value="Chromosome"/>
</dbReference>
<organism evidence="6 7">
    <name type="scientific">Stutzerimonas stutzeri (strain A1501)</name>
    <name type="common">Pseudomonas stutzeri</name>
    <dbReference type="NCBI Taxonomy" id="379731"/>
    <lineage>
        <taxon>Bacteria</taxon>
        <taxon>Pseudomonadati</taxon>
        <taxon>Pseudomonadota</taxon>
        <taxon>Gammaproteobacteria</taxon>
        <taxon>Pseudomonadales</taxon>
        <taxon>Pseudomonadaceae</taxon>
        <taxon>Stutzerimonas</taxon>
    </lineage>
</organism>
<accession>A4VN31</accession>
<dbReference type="InterPro" id="IPR043128">
    <property type="entry name" value="Rev_trsase/Diguanyl_cyclase"/>
</dbReference>
<dbReference type="EMBL" id="CP000304">
    <property type="protein sequence ID" value="ABP80382.1"/>
    <property type="molecule type" value="Genomic_DNA"/>
</dbReference>
<dbReference type="InterPro" id="IPR029016">
    <property type="entry name" value="GAF-like_dom_sf"/>
</dbReference>
<dbReference type="InterPro" id="IPR003018">
    <property type="entry name" value="GAF"/>
</dbReference>
<keyword evidence="3" id="KW-0808">Transferase</keyword>